<comment type="caution">
    <text evidence="1">The sequence shown here is derived from an EMBL/GenBank/DDBJ whole genome shotgun (WGS) entry which is preliminary data.</text>
</comment>
<protein>
    <recommendedName>
        <fullName evidence="3">Outer membrane protein beta-barrel domain-containing protein</fullName>
    </recommendedName>
</protein>
<gene>
    <name evidence="1" type="ORF">HMPREF9448_02869</name>
</gene>
<dbReference type="eggNOG" id="ENOG5034653">
    <property type="taxonomic scope" value="Bacteria"/>
</dbReference>
<evidence type="ECO:0000313" key="1">
    <source>
        <dbReference type="EMBL" id="EJZ62186.1"/>
    </source>
</evidence>
<dbReference type="EMBL" id="ADLE01000018">
    <property type="protein sequence ID" value="EJZ62186.1"/>
    <property type="molecule type" value="Genomic_DNA"/>
</dbReference>
<dbReference type="RefSeq" id="WP_008863240.1">
    <property type="nucleotide sequence ID" value="NZ_JH815206.1"/>
</dbReference>
<evidence type="ECO:0000313" key="2">
    <source>
        <dbReference type="Proteomes" id="UP000006044"/>
    </source>
</evidence>
<keyword evidence="2" id="KW-1185">Reference proteome</keyword>
<reference evidence="1 2" key="1">
    <citation type="submission" date="2012-08" db="EMBL/GenBank/DDBJ databases">
        <title>The Genome Sequence of Barnesiella intestinihominis YIT 11860.</title>
        <authorList>
            <consortium name="The Broad Institute Genome Sequencing Platform"/>
            <person name="Earl A."/>
            <person name="Ward D."/>
            <person name="Feldgarden M."/>
            <person name="Gevers D."/>
            <person name="Morotomi M."/>
            <person name="Walker B."/>
            <person name="Young S.K."/>
            <person name="Zeng Q."/>
            <person name="Gargeya S."/>
            <person name="Fitzgerald M."/>
            <person name="Haas B."/>
            <person name="Abouelleil A."/>
            <person name="Alvarado L."/>
            <person name="Arachchi H.M."/>
            <person name="Berlin A.M."/>
            <person name="Chapman S.B."/>
            <person name="Goldberg J."/>
            <person name="Griggs A."/>
            <person name="Gujja S."/>
            <person name="Hansen M."/>
            <person name="Howarth C."/>
            <person name="Imamovic A."/>
            <person name="Larimer J."/>
            <person name="McCowen C."/>
            <person name="Montmayeur A."/>
            <person name="Murphy C."/>
            <person name="Neiman D."/>
            <person name="Pearson M."/>
            <person name="Priest M."/>
            <person name="Roberts A."/>
            <person name="Saif S."/>
            <person name="Shea T."/>
            <person name="Sisk P."/>
            <person name="Sykes S."/>
            <person name="Wortman J."/>
            <person name="Nusbaum C."/>
            <person name="Birren B."/>
        </authorList>
    </citation>
    <scope>NUCLEOTIDE SEQUENCE [LARGE SCALE GENOMIC DNA]</scope>
    <source>
        <strain evidence="1 2">YIT 11860</strain>
    </source>
</reference>
<dbReference type="Proteomes" id="UP000006044">
    <property type="component" value="Unassembled WGS sequence"/>
</dbReference>
<dbReference type="STRING" id="742726.HMPREF9448_02869"/>
<organism evidence="1 2">
    <name type="scientific">Barnesiella intestinihominis YIT 11860</name>
    <dbReference type="NCBI Taxonomy" id="742726"/>
    <lineage>
        <taxon>Bacteria</taxon>
        <taxon>Pseudomonadati</taxon>
        <taxon>Bacteroidota</taxon>
        <taxon>Bacteroidia</taxon>
        <taxon>Bacteroidales</taxon>
        <taxon>Barnesiellaceae</taxon>
        <taxon>Barnesiella</taxon>
    </lineage>
</organism>
<accession>K0WVD9</accession>
<evidence type="ECO:0008006" key="3">
    <source>
        <dbReference type="Google" id="ProtNLM"/>
    </source>
</evidence>
<name>K0WVD9_9BACT</name>
<sequence length="206" mass="23587">MKKRVLLLFIGVISFLSVWSQNDSLQFKSIFVGVRNNKYASIGFQAKNWSVGLENTIFIRHLSEQYIRANGTFRYSTGVWGVKFSAEAFFGTNYAGRFYDSGLKIGLDKKIGRVEFGAGVMPMYDSGMGYNTCYTVHAACRVIQEAALVLDITNIPEYRMVEHRIVPGILFRAHKLWVRPELSIPLNDNVQFTRVLISFRYDFLLK</sequence>
<dbReference type="HOGENOM" id="CLU_1329779_0_0_10"/>
<dbReference type="GeneID" id="77850032"/>
<dbReference type="OrthoDB" id="9798026at2"/>
<proteinExistence type="predicted"/>
<dbReference type="AlphaFoldDB" id="K0WVD9"/>